<name>A0ABP0RPF0_9DINO</name>
<feature type="compositionally biased region" description="Basic and acidic residues" evidence="1">
    <location>
        <begin position="28"/>
        <end position="41"/>
    </location>
</feature>
<organism evidence="2 3">
    <name type="scientific">Durusdinium trenchii</name>
    <dbReference type="NCBI Taxonomy" id="1381693"/>
    <lineage>
        <taxon>Eukaryota</taxon>
        <taxon>Sar</taxon>
        <taxon>Alveolata</taxon>
        <taxon>Dinophyceae</taxon>
        <taxon>Suessiales</taxon>
        <taxon>Symbiodiniaceae</taxon>
        <taxon>Durusdinium</taxon>
    </lineage>
</organism>
<accession>A0ABP0RPF0</accession>
<sequence length="198" mass="21438">MSFKRRKLPWAPADPVAAGRGGAIQNAAERRTAPDGRERAAEASGPKSLDTKPREAEERAELPMPRAPAAEVAVSDRPEGGVKRSRPEAPCAAEAAEAVAEHAERAGYAAAAASERAAVWEFRVKDGFKAFDATCQGLVESLYQAFLAGGDRLGHVPFGKQTILVDFIDMKQRLEGGARERQVFCETKYQKDKYPSPI</sequence>
<reference evidence="2 3" key="1">
    <citation type="submission" date="2024-02" db="EMBL/GenBank/DDBJ databases">
        <authorList>
            <person name="Chen Y."/>
            <person name="Shah S."/>
            <person name="Dougan E. K."/>
            <person name="Thang M."/>
            <person name="Chan C."/>
        </authorList>
    </citation>
    <scope>NUCLEOTIDE SEQUENCE [LARGE SCALE GENOMIC DNA]</scope>
</reference>
<comment type="caution">
    <text evidence="2">The sequence shown here is derived from an EMBL/GenBank/DDBJ whole genome shotgun (WGS) entry which is preliminary data.</text>
</comment>
<protein>
    <submittedName>
        <fullName evidence="2">Uncharacterized protein</fullName>
    </submittedName>
</protein>
<evidence type="ECO:0000313" key="2">
    <source>
        <dbReference type="EMBL" id="CAK9102525.1"/>
    </source>
</evidence>
<gene>
    <name evidence="2" type="ORF">CCMP2556_LOCUS48239</name>
</gene>
<dbReference type="Proteomes" id="UP001642484">
    <property type="component" value="Unassembled WGS sequence"/>
</dbReference>
<dbReference type="EMBL" id="CAXAMN010026362">
    <property type="protein sequence ID" value="CAK9102525.1"/>
    <property type="molecule type" value="Genomic_DNA"/>
</dbReference>
<feature type="region of interest" description="Disordered" evidence="1">
    <location>
        <begin position="1"/>
        <end position="88"/>
    </location>
</feature>
<feature type="compositionally biased region" description="Basic and acidic residues" evidence="1">
    <location>
        <begin position="49"/>
        <end position="61"/>
    </location>
</feature>
<evidence type="ECO:0000313" key="3">
    <source>
        <dbReference type="Proteomes" id="UP001642484"/>
    </source>
</evidence>
<feature type="compositionally biased region" description="Basic and acidic residues" evidence="1">
    <location>
        <begin position="74"/>
        <end position="87"/>
    </location>
</feature>
<evidence type="ECO:0000256" key="1">
    <source>
        <dbReference type="SAM" id="MobiDB-lite"/>
    </source>
</evidence>
<proteinExistence type="predicted"/>
<keyword evidence="3" id="KW-1185">Reference proteome</keyword>